<dbReference type="Proteomes" id="UP001642540">
    <property type="component" value="Unassembled WGS sequence"/>
</dbReference>
<comment type="caution">
    <text evidence="2">The sequence shown here is derived from an EMBL/GenBank/DDBJ whole genome shotgun (WGS) entry which is preliminary data.</text>
</comment>
<proteinExistence type="predicted"/>
<evidence type="ECO:0000256" key="1">
    <source>
        <dbReference type="SAM" id="Phobius"/>
    </source>
</evidence>
<gene>
    <name evidence="2" type="ORF">ODALV1_LOCUS29247</name>
</gene>
<accession>A0ABP1S3J8</accession>
<dbReference type="EMBL" id="CAXLJM020000151">
    <property type="protein sequence ID" value="CAL8143062.1"/>
    <property type="molecule type" value="Genomic_DNA"/>
</dbReference>
<feature type="transmembrane region" description="Helical" evidence="1">
    <location>
        <begin position="59"/>
        <end position="86"/>
    </location>
</feature>
<keyword evidence="3" id="KW-1185">Reference proteome</keyword>
<keyword evidence="1" id="KW-1133">Transmembrane helix</keyword>
<keyword evidence="1" id="KW-0812">Transmembrane</keyword>
<keyword evidence="1" id="KW-0472">Membrane</keyword>
<evidence type="ECO:0000313" key="3">
    <source>
        <dbReference type="Proteomes" id="UP001642540"/>
    </source>
</evidence>
<evidence type="ECO:0008006" key="4">
    <source>
        <dbReference type="Google" id="ProtNLM"/>
    </source>
</evidence>
<name>A0ABP1S3J8_9HEXA</name>
<organism evidence="2 3">
    <name type="scientific">Orchesella dallaii</name>
    <dbReference type="NCBI Taxonomy" id="48710"/>
    <lineage>
        <taxon>Eukaryota</taxon>
        <taxon>Metazoa</taxon>
        <taxon>Ecdysozoa</taxon>
        <taxon>Arthropoda</taxon>
        <taxon>Hexapoda</taxon>
        <taxon>Collembola</taxon>
        <taxon>Entomobryomorpha</taxon>
        <taxon>Entomobryoidea</taxon>
        <taxon>Orchesellidae</taxon>
        <taxon>Orchesellinae</taxon>
        <taxon>Orchesella</taxon>
    </lineage>
</organism>
<sequence length="150" mass="17089">MKSIKATELCELDINVGAKVFAVVEMFMVIQHLKHAYETGRASLYGYIGFFKYPETYGWYFIVFTIEGAYFVWIVVSCSTLILGFITCMATWYIISGFCELYLIYGIWVICEFVKANDQEQTRVAPERGPGTPAVAKVRPLDKFETVADD</sequence>
<feature type="transmembrane region" description="Helical" evidence="1">
    <location>
        <begin position="92"/>
        <end position="114"/>
    </location>
</feature>
<reference evidence="2 3" key="1">
    <citation type="submission" date="2024-08" db="EMBL/GenBank/DDBJ databases">
        <authorList>
            <person name="Cucini C."/>
            <person name="Frati F."/>
        </authorList>
    </citation>
    <scope>NUCLEOTIDE SEQUENCE [LARGE SCALE GENOMIC DNA]</scope>
</reference>
<evidence type="ECO:0000313" key="2">
    <source>
        <dbReference type="EMBL" id="CAL8143062.1"/>
    </source>
</evidence>
<protein>
    <recommendedName>
        <fullName evidence="4">Transmembrane protein</fullName>
    </recommendedName>
</protein>